<gene>
    <name evidence="6" type="ORF">GSTUM_00012080001</name>
</gene>
<keyword evidence="7" id="KW-1185">Reference proteome</keyword>
<dbReference type="AlphaFoldDB" id="D5GPW6"/>
<dbReference type="InterPro" id="IPR016461">
    <property type="entry name" value="COMT-like"/>
</dbReference>
<dbReference type="InParanoid" id="D5GPW6"/>
<dbReference type="Pfam" id="PF08100">
    <property type="entry name" value="Dimerisation"/>
    <property type="match status" value="1"/>
</dbReference>
<dbReference type="RefSeq" id="XP_002842377.1">
    <property type="nucleotide sequence ID" value="XM_002842331.1"/>
</dbReference>
<dbReference type="GeneID" id="9182311"/>
<dbReference type="Proteomes" id="UP000006911">
    <property type="component" value="Unassembled WGS sequence"/>
</dbReference>
<dbReference type="SUPFAM" id="SSF53335">
    <property type="entry name" value="S-adenosyl-L-methionine-dependent methyltransferases"/>
    <property type="match status" value="1"/>
</dbReference>
<evidence type="ECO:0000256" key="2">
    <source>
        <dbReference type="ARBA" id="ARBA00022679"/>
    </source>
</evidence>
<dbReference type="InterPro" id="IPR036388">
    <property type="entry name" value="WH-like_DNA-bd_sf"/>
</dbReference>
<dbReference type="GO" id="GO:0008171">
    <property type="term" value="F:O-methyltransferase activity"/>
    <property type="evidence" value="ECO:0007669"/>
    <property type="project" value="InterPro"/>
</dbReference>
<dbReference type="InterPro" id="IPR036390">
    <property type="entry name" value="WH_DNA-bd_sf"/>
</dbReference>
<name>D5GPW6_TUBMM</name>
<dbReference type="Gene3D" id="3.40.50.150">
    <property type="entry name" value="Vaccinia Virus protein VP39"/>
    <property type="match status" value="1"/>
</dbReference>
<dbReference type="eggNOG" id="KOG3178">
    <property type="taxonomic scope" value="Eukaryota"/>
</dbReference>
<keyword evidence="2" id="KW-0808">Transferase</keyword>
<feature type="domain" description="O-methyltransferase dimerisation" evidence="5">
    <location>
        <begin position="74"/>
        <end position="134"/>
    </location>
</feature>
<evidence type="ECO:0000259" key="4">
    <source>
        <dbReference type="Pfam" id="PF00891"/>
    </source>
</evidence>
<dbReference type="GO" id="GO:0032259">
    <property type="term" value="P:methylation"/>
    <property type="evidence" value="ECO:0007669"/>
    <property type="project" value="UniProtKB-KW"/>
</dbReference>
<protein>
    <submittedName>
        <fullName evidence="6">(Perigord truffle) hypothetical protein</fullName>
    </submittedName>
</protein>
<keyword evidence="3" id="KW-0949">S-adenosyl-L-methionine</keyword>
<dbReference type="HOGENOM" id="CLU_005533_1_4_1"/>
<dbReference type="InterPro" id="IPR029063">
    <property type="entry name" value="SAM-dependent_MTases_sf"/>
</dbReference>
<dbReference type="EMBL" id="FN430379">
    <property type="protein sequence ID" value="CAZ86568.1"/>
    <property type="molecule type" value="Genomic_DNA"/>
</dbReference>
<dbReference type="Gene3D" id="1.10.10.10">
    <property type="entry name" value="Winged helix-like DNA-binding domain superfamily/Winged helix DNA-binding domain"/>
    <property type="match status" value="1"/>
</dbReference>
<dbReference type="InterPro" id="IPR001077">
    <property type="entry name" value="COMT_C"/>
</dbReference>
<evidence type="ECO:0000313" key="6">
    <source>
        <dbReference type="EMBL" id="CAZ86568.1"/>
    </source>
</evidence>
<dbReference type="OMA" id="DYFYTED"/>
<evidence type="ECO:0000259" key="5">
    <source>
        <dbReference type="Pfam" id="PF08100"/>
    </source>
</evidence>
<sequence length="418" mass="45729">MATRTEDLTELSNIISTSIKNYLSHVPTPPTLRPVPPIPVTDEVAVEVADELLVACRRVISLVEGPIRTALMMSSGFQDSIAMKLAYDMKLAQNVPPDGSPIALAELASKTGVPEETIVRVMRQLTSKNVFVETAPGYIAHTGGSAAIGLPGVGSMVAHLVDEGLTSAPHVSDILRENEFVVPEDSRKSAFSRAFNTNKSYFEYICTDNKPLGTRFGQAMKAMNVVDGLPNLVALYEPLQSAPKGTILVDIGGGLGHAAIAAAQKFPNLKCIVQDIGMVVSEGRDELPEELKDRVEFHENDFFEGQPIGGPGVYYYLKYILHDHPDPASKKILSHIVRAMDSSSRLLIDEHIVEERMGPDSHKLIPFLDFHMLLLFNSKERTEAQWAALLKGVDERLVVERVWRAKGTGNGIIEVRLA</sequence>
<evidence type="ECO:0000313" key="7">
    <source>
        <dbReference type="Proteomes" id="UP000006911"/>
    </source>
</evidence>
<dbReference type="KEGG" id="tml:GSTUM_00012080001"/>
<evidence type="ECO:0000256" key="1">
    <source>
        <dbReference type="ARBA" id="ARBA00022603"/>
    </source>
</evidence>
<accession>D5GPW6</accession>
<dbReference type="PANTHER" id="PTHR43712:SF5">
    <property type="entry name" value="O-METHYLTRANSFERASE ASQN-RELATED"/>
    <property type="match status" value="1"/>
</dbReference>
<dbReference type="InterPro" id="IPR012967">
    <property type="entry name" value="COMT_dimerisation"/>
</dbReference>
<dbReference type="PANTHER" id="PTHR43712">
    <property type="entry name" value="PUTATIVE (AFU_ORTHOLOGUE AFUA_4G14580)-RELATED"/>
    <property type="match status" value="1"/>
</dbReference>
<keyword evidence="1" id="KW-0489">Methyltransferase</keyword>
<proteinExistence type="predicted"/>
<organism evidence="6 7">
    <name type="scientific">Tuber melanosporum (strain Mel28)</name>
    <name type="common">Perigord black truffle</name>
    <dbReference type="NCBI Taxonomy" id="656061"/>
    <lineage>
        <taxon>Eukaryota</taxon>
        <taxon>Fungi</taxon>
        <taxon>Dikarya</taxon>
        <taxon>Ascomycota</taxon>
        <taxon>Pezizomycotina</taxon>
        <taxon>Pezizomycetes</taxon>
        <taxon>Pezizales</taxon>
        <taxon>Tuberaceae</taxon>
        <taxon>Tuber</taxon>
    </lineage>
</organism>
<dbReference type="Pfam" id="PF00891">
    <property type="entry name" value="Methyltransf_2"/>
    <property type="match status" value="1"/>
</dbReference>
<feature type="domain" description="O-methyltransferase C-terminal" evidence="4">
    <location>
        <begin position="188"/>
        <end position="392"/>
    </location>
</feature>
<dbReference type="SUPFAM" id="SSF46785">
    <property type="entry name" value="Winged helix' DNA-binding domain"/>
    <property type="match status" value="1"/>
</dbReference>
<dbReference type="PROSITE" id="PS51683">
    <property type="entry name" value="SAM_OMT_II"/>
    <property type="match status" value="1"/>
</dbReference>
<evidence type="ECO:0000256" key="3">
    <source>
        <dbReference type="ARBA" id="ARBA00022691"/>
    </source>
</evidence>
<reference evidence="6 7" key="1">
    <citation type="journal article" date="2010" name="Nature">
        <title>Perigord black truffle genome uncovers evolutionary origins and mechanisms of symbiosis.</title>
        <authorList>
            <person name="Martin F."/>
            <person name="Kohler A."/>
            <person name="Murat C."/>
            <person name="Balestrini R."/>
            <person name="Coutinho P.M."/>
            <person name="Jaillon O."/>
            <person name="Montanini B."/>
            <person name="Morin E."/>
            <person name="Noel B."/>
            <person name="Percudani R."/>
            <person name="Porcel B."/>
            <person name="Rubini A."/>
            <person name="Amicucci A."/>
            <person name="Amselem J."/>
            <person name="Anthouard V."/>
            <person name="Arcioni S."/>
            <person name="Artiguenave F."/>
            <person name="Aury J.M."/>
            <person name="Ballario P."/>
            <person name="Bolchi A."/>
            <person name="Brenna A."/>
            <person name="Brun A."/>
            <person name="Buee M."/>
            <person name="Cantarel B."/>
            <person name="Chevalier G."/>
            <person name="Couloux A."/>
            <person name="Da Silva C."/>
            <person name="Denoeud F."/>
            <person name="Duplessis S."/>
            <person name="Ghignone S."/>
            <person name="Hilselberger B."/>
            <person name="Iotti M."/>
            <person name="Marcais B."/>
            <person name="Mello A."/>
            <person name="Miranda M."/>
            <person name="Pacioni G."/>
            <person name="Quesneville H."/>
            <person name="Riccioni C."/>
            <person name="Ruotolo R."/>
            <person name="Splivallo R."/>
            <person name="Stocchi V."/>
            <person name="Tisserant E."/>
            <person name="Viscomi A.R."/>
            <person name="Zambonelli A."/>
            <person name="Zampieri E."/>
            <person name="Henrissat B."/>
            <person name="Lebrun M.H."/>
            <person name="Paolocci F."/>
            <person name="Bonfante P."/>
            <person name="Ottonello S."/>
            <person name="Wincker P."/>
        </authorList>
    </citation>
    <scope>NUCLEOTIDE SEQUENCE [LARGE SCALE GENOMIC DNA]</scope>
    <source>
        <strain evidence="6 7">Mel28</strain>
    </source>
</reference>